<name>A0A1Q5SRN2_9EURO</name>
<feature type="transmembrane region" description="Helical" evidence="6">
    <location>
        <begin position="116"/>
        <end position="144"/>
    </location>
</feature>
<evidence type="ECO:0000256" key="3">
    <source>
        <dbReference type="ARBA" id="ARBA00022989"/>
    </source>
</evidence>
<keyword evidence="9" id="KW-1185">Reference proteome</keyword>
<gene>
    <name evidence="8" type="ORF">PENSUB_13371</name>
</gene>
<dbReference type="AlphaFoldDB" id="A0A1Q5SRN2"/>
<evidence type="ECO:0000256" key="2">
    <source>
        <dbReference type="ARBA" id="ARBA00022692"/>
    </source>
</evidence>
<comment type="subcellular location">
    <subcellularLocation>
        <location evidence="1">Membrane</location>
        <topology evidence="1">Multi-pass membrane protein</topology>
    </subcellularLocation>
</comment>
<evidence type="ECO:0000313" key="8">
    <source>
        <dbReference type="EMBL" id="OKO90654.1"/>
    </source>
</evidence>
<dbReference type="InterPro" id="IPR052337">
    <property type="entry name" value="SAT4-like"/>
</dbReference>
<evidence type="ECO:0000256" key="4">
    <source>
        <dbReference type="ARBA" id="ARBA00023136"/>
    </source>
</evidence>
<evidence type="ECO:0000256" key="5">
    <source>
        <dbReference type="ARBA" id="ARBA00038359"/>
    </source>
</evidence>
<dbReference type="Pfam" id="PF20684">
    <property type="entry name" value="Fung_rhodopsin"/>
    <property type="match status" value="1"/>
</dbReference>
<dbReference type="PANTHER" id="PTHR33048">
    <property type="entry name" value="PTH11-LIKE INTEGRAL MEMBRANE PROTEIN (AFU_ORTHOLOGUE AFUA_5G11245)"/>
    <property type="match status" value="1"/>
</dbReference>
<reference evidence="8 9" key="1">
    <citation type="submission" date="2016-10" db="EMBL/GenBank/DDBJ databases">
        <title>Genome sequence of the ascomycete fungus Penicillium subrubescens.</title>
        <authorList>
            <person name="De Vries R.P."/>
            <person name="Peng M."/>
            <person name="Dilokpimol A."/>
            <person name="Hilden K."/>
            <person name="Makela M.R."/>
            <person name="Grigoriev I."/>
            <person name="Riley R."/>
            <person name="Granchi Z."/>
        </authorList>
    </citation>
    <scope>NUCLEOTIDE SEQUENCE [LARGE SCALE GENOMIC DNA]</scope>
    <source>
        <strain evidence="8 9">CBS 132785</strain>
    </source>
</reference>
<organism evidence="8 9">
    <name type="scientific">Penicillium subrubescens</name>
    <dbReference type="NCBI Taxonomy" id="1316194"/>
    <lineage>
        <taxon>Eukaryota</taxon>
        <taxon>Fungi</taxon>
        <taxon>Dikarya</taxon>
        <taxon>Ascomycota</taxon>
        <taxon>Pezizomycotina</taxon>
        <taxon>Eurotiomycetes</taxon>
        <taxon>Eurotiomycetidae</taxon>
        <taxon>Eurotiales</taxon>
        <taxon>Aspergillaceae</taxon>
        <taxon>Penicillium</taxon>
    </lineage>
</organism>
<proteinExistence type="inferred from homology"/>
<comment type="caution">
    <text evidence="8">The sequence shown here is derived from an EMBL/GenBank/DDBJ whole genome shotgun (WGS) entry which is preliminary data.</text>
</comment>
<accession>A0A1Q5SRN2</accession>
<dbReference type="InterPro" id="IPR049326">
    <property type="entry name" value="Rhodopsin_dom_fungi"/>
</dbReference>
<dbReference type="GO" id="GO:0016020">
    <property type="term" value="C:membrane"/>
    <property type="evidence" value="ECO:0007669"/>
    <property type="project" value="UniProtKB-SubCell"/>
</dbReference>
<feature type="transmembrane region" description="Helical" evidence="6">
    <location>
        <begin position="80"/>
        <end position="104"/>
    </location>
</feature>
<keyword evidence="4 6" id="KW-0472">Membrane</keyword>
<protein>
    <recommendedName>
        <fullName evidence="7">Rhodopsin domain-containing protein</fullName>
    </recommendedName>
</protein>
<evidence type="ECO:0000256" key="6">
    <source>
        <dbReference type="SAM" id="Phobius"/>
    </source>
</evidence>
<evidence type="ECO:0000259" key="7">
    <source>
        <dbReference type="Pfam" id="PF20684"/>
    </source>
</evidence>
<sequence length="239" mass="26284">MNPQTQSIVNHQLVDPCQGCVLLAKRCWLWKLCPSIANEIPIQTLENTVQIVEDLNKTRWGQGLSAAYFPEENVIPFSKIQYFGGPVYCLALLGFKVALLTSYLRIAGVVKLYRKVILAAIVVCVINQLVFAVIISVSCIPVIVSCIPTYGPLFKAFASTVNSYRGNNTSRSYQLGSVHPTSKSATSRRRSNFELISESEGAQITVTTAVTVSAGERTNYRKQSHGGDSEEHILFPGKI</sequence>
<dbReference type="Proteomes" id="UP000186955">
    <property type="component" value="Unassembled WGS sequence"/>
</dbReference>
<dbReference type="PANTHER" id="PTHR33048:SF64">
    <property type="entry name" value="INTEGRAL MEMBRANE PROTEIN"/>
    <property type="match status" value="1"/>
</dbReference>
<evidence type="ECO:0000256" key="1">
    <source>
        <dbReference type="ARBA" id="ARBA00004141"/>
    </source>
</evidence>
<feature type="domain" description="Rhodopsin" evidence="7">
    <location>
        <begin position="56"/>
        <end position="142"/>
    </location>
</feature>
<comment type="similarity">
    <text evidence="5">Belongs to the SAT4 family.</text>
</comment>
<evidence type="ECO:0000313" key="9">
    <source>
        <dbReference type="Proteomes" id="UP000186955"/>
    </source>
</evidence>
<keyword evidence="2 6" id="KW-0812">Transmembrane</keyword>
<dbReference type="EMBL" id="MNBE01000757">
    <property type="protein sequence ID" value="OKO90654.1"/>
    <property type="molecule type" value="Genomic_DNA"/>
</dbReference>
<keyword evidence="3 6" id="KW-1133">Transmembrane helix</keyword>